<feature type="compositionally biased region" description="Basic and acidic residues" evidence="1">
    <location>
        <begin position="82"/>
        <end position="91"/>
    </location>
</feature>
<feature type="region of interest" description="Disordered" evidence="1">
    <location>
        <begin position="23"/>
        <end position="92"/>
    </location>
</feature>
<feature type="compositionally biased region" description="Polar residues" evidence="1">
    <location>
        <begin position="24"/>
        <end position="38"/>
    </location>
</feature>
<sequence length="132" mass="14115">MAALHTVAGQCPPSEVGVLELSTDHTQNNNWGRATNSRPYARPETLPGTQTPVEKGTTEEVPRGILNMSLEFAGGTHASKSRGGEDRRPRILGDPVKGVAMREGEGQQFGAWNDLPIQFSALRPQLRGGGLA</sequence>
<dbReference type="EMBL" id="JAPQKI010000010">
    <property type="protein sequence ID" value="KAJ5085159.1"/>
    <property type="molecule type" value="Genomic_DNA"/>
</dbReference>
<accession>A0A9W9ENV2</accession>
<gene>
    <name evidence="2" type="ORF">N7532_009930</name>
</gene>
<evidence type="ECO:0000313" key="3">
    <source>
        <dbReference type="Proteomes" id="UP001149074"/>
    </source>
</evidence>
<dbReference type="RefSeq" id="XP_056469837.1">
    <property type="nucleotide sequence ID" value="XM_056622421.1"/>
</dbReference>
<dbReference type="Proteomes" id="UP001149074">
    <property type="component" value="Unassembled WGS sequence"/>
</dbReference>
<organism evidence="2 3">
    <name type="scientific">Penicillium argentinense</name>
    <dbReference type="NCBI Taxonomy" id="1131581"/>
    <lineage>
        <taxon>Eukaryota</taxon>
        <taxon>Fungi</taxon>
        <taxon>Dikarya</taxon>
        <taxon>Ascomycota</taxon>
        <taxon>Pezizomycotina</taxon>
        <taxon>Eurotiomycetes</taxon>
        <taxon>Eurotiomycetidae</taxon>
        <taxon>Eurotiales</taxon>
        <taxon>Aspergillaceae</taxon>
        <taxon>Penicillium</taxon>
    </lineage>
</organism>
<reference evidence="2" key="2">
    <citation type="journal article" date="2023" name="IMA Fungus">
        <title>Comparative genomic study of the Penicillium genus elucidates a diverse pangenome and 15 lateral gene transfer events.</title>
        <authorList>
            <person name="Petersen C."/>
            <person name="Sorensen T."/>
            <person name="Nielsen M.R."/>
            <person name="Sondergaard T.E."/>
            <person name="Sorensen J.L."/>
            <person name="Fitzpatrick D.A."/>
            <person name="Frisvad J.C."/>
            <person name="Nielsen K.L."/>
        </authorList>
    </citation>
    <scope>NUCLEOTIDE SEQUENCE</scope>
    <source>
        <strain evidence="2">IBT 30761</strain>
    </source>
</reference>
<dbReference type="AlphaFoldDB" id="A0A9W9ENV2"/>
<proteinExistence type="predicted"/>
<comment type="caution">
    <text evidence="2">The sequence shown here is derived from an EMBL/GenBank/DDBJ whole genome shotgun (WGS) entry which is preliminary data.</text>
</comment>
<evidence type="ECO:0000313" key="2">
    <source>
        <dbReference type="EMBL" id="KAJ5085159.1"/>
    </source>
</evidence>
<name>A0A9W9ENV2_9EURO</name>
<dbReference type="GeneID" id="81361400"/>
<evidence type="ECO:0000256" key="1">
    <source>
        <dbReference type="SAM" id="MobiDB-lite"/>
    </source>
</evidence>
<protein>
    <submittedName>
        <fullName evidence="2">Uncharacterized protein</fullName>
    </submittedName>
</protein>
<reference evidence="2" key="1">
    <citation type="submission" date="2022-11" db="EMBL/GenBank/DDBJ databases">
        <authorList>
            <person name="Petersen C."/>
        </authorList>
    </citation>
    <scope>NUCLEOTIDE SEQUENCE</scope>
    <source>
        <strain evidence="2">IBT 30761</strain>
    </source>
</reference>
<keyword evidence="3" id="KW-1185">Reference proteome</keyword>